<dbReference type="EMBL" id="JBHSLU010000025">
    <property type="protein sequence ID" value="MFC5505881.1"/>
    <property type="molecule type" value="Genomic_DNA"/>
</dbReference>
<dbReference type="PROSITE" id="PS51192">
    <property type="entry name" value="HELICASE_ATP_BIND_1"/>
    <property type="match status" value="1"/>
</dbReference>
<keyword evidence="3" id="KW-1185">Reference proteome</keyword>
<feature type="non-terminal residue" evidence="2">
    <location>
        <position position="1"/>
    </location>
</feature>
<sequence>RKGSAYPMADFYAARAGTNAGAPLDGFLTAVHRSVENGDNIAMVGPTGCGKTVGTEQVAAKLGRPFFRIPIDGNMRPRALLGGFTQVAANGASSTVWQKGVLEQAMELPSIISIDEFDRADPDLLYTMHQLLEGKGLIILDDGNRTVMPHPNLAIMATANTKGRADSLNLYQLQQEMSEATRDRISTWLECDYRSEVEDTSFLRSAYPELNDDTAKIIATVAAGLRDSFKAGTLRTACSHRTLETCARNALFLQKALHDPVEARIRAIRSKIVSRGGDPDEVNAMSSIAEKVIGDAWEKFNPAPKTVTAAGINP</sequence>
<name>A0ABW0NZC2_9HYPH</name>
<accession>A0ABW0NZC2</accession>
<reference evidence="3" key="1">
    <citation type="journal article" date="2019" name="Int. J. Syst. Evol. Microbiol.">
        <title>The Global Catalogue of Microorganisms (GCM) 10K type strain sequencing project: providing services to taxonomists for standard genome sequencing and annotation.</title>
        <authorList>
            <consortium name="The Broad Institute Genomics Platform"/>
            <consortium name="The Broad Institute Genome Sequencing Center for Infectious Disease"/>
            <person name="Wu L."/>
            <person name="Ma J."/>
        </authorList>
    </citation>
    <scope>NUCLEOTIDE SEQUENCE [LARGE SCALE GENOMIC DNA]</scope>
    <source>
        <strain evidence="3">CCUG 43117</strain>
    </source>
</reference>
<evidence type="ECO:0000259" key="1">
    <source>
        <dbReference type="PROSITE" id="PS51192"/>
    </source>
</evidence>
<comment type="caution">
    <text evidence="2">The sequence shown here is derived from an EMBL/GenBank/DDBJ whole genome shotgun (WGS) entry which is preliminary data.</text>
</comment>
<dbReference type="InterPro" id="IPR014001">
    <property type="entry name" value="Helicase_ATP-bd"/>
</dbReference>
<dbReference type="InterPro" id="IPR003593">
    <property type="entry name" value="AAA+_ATPase"/>
</dbReference>
<dbReference type="InterPro" id="IPR027417">
    <property type="entry name" value="P-loop_NTPase"/>
</dbReference>
<dbReference type="InterPro" id="IPR050764">
    <property type="entry name" value="CbbQ/NirQ/NorQ/GpvN"/>
</dbReference>
<dbReference type="SMART" id="SM00382">
    <property type="entry name" value="AAA"/>
    <property type="match status" value="1"/>
</dbReference>
<protein>
    <submittedName>
        <fullName evidence="2">AAA family ATPase</fullName>
    </submittedName>
</protein>
<feature type="domain" description="Helicase ATP-binding" evidence="1">
    <location>
        <begin position="32"/>
        <end position="177"/>
    </location>
</feature>
<dbReference type="RefSeq" id="WP_377817001.1">
    <property type="nucleotide sequence ID" value="NZ_JBHSLU010000025.1"/>
</dbReference>
<dbReference type="Pfam" id="PF07728">
    <property type="entry name" value="AAA_5"/>
    <property type="match status" value="1"/>
</dbReference>
<dbReference type="Gene3D" id="3.40.50.300">
    <property type="entry name" value="P-loop containing nucleotide triphosphate hydrolases"/>
    <property type="match status" value="1"/>
</dbReference>
<dbReference type="InterPro" id="IPR011704">
    <property type="entry name" value="ATPase_dyneun-rel_AAA"/>
</dbReference>
<evidence type="ECO:0000313" key="3">
    <source>
        <dbReference type="Proteomes" id="UP001596060"/>
    </source>
</evidence>
<dbReference type="Proteomes" id="UP001596060">
    <property type="component" value="Unassembled WGS sequence"/>
</dbReference>
<dbReference type="PANTHER" id="PTHR42759:SF1">
    <property type="entry name" value="MAGNESIUM-CHELATASE SUBUNIT CHLD"/>
    <property type="match status" value="1"/>
</dbReference>
<dbReference type="PANTHER" id="PTHR42759">
    <property type="entry name" value="MOXR FAMILY PROTEIN"/>
    <property type="match status" value="1"/>
</dbReference>
<proteinExistence type="predicted"/>
<dbReference type="SUPFAM" id="SSF52540">
    <property type="entry name" value="P-loop containing nucleoside triphosphate hydrolases"/>
    <property type="match status" value="1"/>
</dbReference>
<organism evidence="2 3">
    <name type="scientific">Bosea massiliensis</name>
    <dbReference type="NCBI Taxonomy" id="151419"/>
    <lineage>
        <taxon>Bacteria</taxon>
        <taxon>Pseudomonadati</taxon>
        <taxon>Pseudomonadota</taxon>
        <taxon>Alphaproteobacteria</taxon>
        <taxon>Hyphomicrobiales</taxon>
        <taxon>Boseaceae</taxon>
        <taxon>Bosea</taxon>
    </lineage>
</organism>
<gene>
    <name evidence="2" type="ORF">ACFPN9_11485</name>
</gene>
<evidence type="ECO:0000313" key="2">
    <source>
        <dbReference type="EMBL" id="MFC5505881.1"/>
    </source>
</evidence>